<evidence type="ECO:0000259" key="1">
    <source>
        <dbReference type="Pfam" id="PF26063"/>
    </source>
</evidence>
<dbReference type="KEGG" id="tpal:117645561"/>
<keyword evidence="2" id="KW-1185">Reference proteome</keyword>
<accession>A0A6P8ZN51</accession>
<dbReference type="Pfam" id="PF26063">
    <property type="entry name" value="MCMDC2_N"/>
    <property type="match status" value="1"/>
</dbReference>
<dbReference type="Gene3D" id="3.40.50.300">
    <property type="entry name" value="P-loop containing nucleotide triphosphate hydrolases"/>
    <property type="match status" value="1"/>
</dbReference>
<dbReference type="GeneID" id="117645561"/>
<dbReference type="InterPro" id="IPR027417">
    <property type="entry name" value="P-loop_NTPase"/>
</dbReference>
<feature type="domain" description="MCMDC2 N-terminal" evidence="1">
    <location>
        <begin position="21"/>
        <end position="127"/>
    </location>
</feature>
<evidence type="ECO:0000313" key="3">
    <source>
        <dbReference type="RefSeq" id="XP_034241744.1"/>
    </source>
</evidence>
<dbReference type="InParanoid" id="A0A6P8ZN51"/>
<reference evidence="3" key="1">
    <citation type="submission" date="2025-08" db="UniProtKB">
        <authorList>
            <consortium name="RefSeq"/>
        </authorList>
    </citation>
    <scope>IDENTIFICATION</scope>
    <source>
        <tissue evidence="3">Total insect</tissue>
    </source>
</reference>
<dbReference type="InterPro" id="IPR058769">
    <property type="entry name" value="MCMDC2_N"/>
</dbReference>
<dbReference type="CTD" id="3772646"/>
<proteinExistence type="predicted"/>
<sequence length="637" mass="69239">MYRAACDDGEDDDEAMEQSLRVEILRYLDRSKHLASLEAAGVRYKDSVLEKAYDKGQNNMPSFTYVVELDMFEVADESDELCTAILETPLFAHRLFREVVHCSLVTLCLLPTVGLDQVQVVLRVSALPAEQCLRTDGANRRANPSVPRLLLLQGVVAAVTPATKYTRSAVSRCCKALCPGSAGQRVWGSTASARRCRFCNGPVDEVPRGRDVGEQVLAQMVRPDALVLGDKQPSVHHPVIVRFADDLARAEFLQPGFRYDVVVLAGSGGHAEAWGVRPWLDGATARVHRGLRSAPLPASVQAVWLEASAATDSPWAFAVALASQLGGGRGGRYPAHAFLHLKLGILLSLASQVKGPSKTKASGGAPGCAWFCAGPLVLARGGVCLLGSWDKWRRSSAATCITQALEGGKVTLERRDVAGSLLPPDDSSVPLQCAVWSYWCPGSWGKASDLLTLKTILNTLGAPILAEAVCDTEVEDICQHLINKAQRLQVSPAVSEGEMKEFITLVNAQPITLTDEATRLIRDYFVASRRVRPNCLPVTAVSTIAAMAEAHARISLRVEATWADVLLVVWMYEEAFAALFGPCLISPLPEICAQPLLADQIMCQMDTRLKSMKVWLENFIKSIVLSSLRAENDEEWV</sequence>
<evidence type="ECO:0000313" key="2">
    <source>
        <dbReference type="Proteomes" id="UP000515158"/>
    </source>
</evidence>
<dbReference type="Proteomes" id="UP000515158">
    <property type="component" value="Unplaced"/>
</dbReference>
<protein>
    <submittedName>
        <fullName evidence="3">Minichromosome maintenance domain-containing protein 2</fullName>
    </submittedName>
</protein>
<gene>
    <name evidence="3" type="primary">LOC117645561</name>
</gene>
<dbReference type="OrthoDB" id="2015372at2759"/>
<name>A0A6P8ZN51_THRPL</name>
<dbReference type="AlphaFoldDB" id="A0A6P8ZN51"/>
<dbReference type="RefSeq" id="XP_034241744.1">
    <property type="nucleotide sequence ID" value="XM_034385853.1"/>
</dbReference>
<organism evidence="3">
    <name type="scientific">Thrips palmi</name>
    <name type="common">Melon thrips</name>
    <dbReference type="NCBI Taxonomy" id="161013"/>
    <lineage>
        <taxon>Eukaryota</taxon>
        <taxon>Metazoa</taxon>
        <taxon>Ecdysozoa</taxon>
        <taxon>Arthropoda</taxon>
        <taxon>Hexapoda</taxon>
        <taxon>Insecta</taxon>
        <taxon>Pterygota</taxon>
        <taxon>Neoptera</taxon>
        <taxon>Paraneoptera</taxon>
        <taxon>Thysanoptera</taxon>
        <taxon>Terebrantia</taxon>
        <taxon>Thripoidea</taxon>
        <taxon>Thripidae</taxon>
        <taxon>Thrips</taxon>
    </lineage>
</organism>